<dbReference type="Pfam" id="PF25396">
    <property type="entry name" value="ZNFX1"/>
    <property type="match status" value="1"/>
</dbReference>
<dbReference type="InterPro" id="IPR057373">
    <property type="entry name" value="ZNFX1"/>
</dbReference>
<sequence length="542" mass="60508">MASRKVCYQYANNGICRFKNCQYDPCASRSRNNGGKGATKRKTHRFAVKNNSRLDFWTKKAFEGKYRPPLGQELGPFFEQGRSLIEASDGTLQEVIQCLSSSGGLKRIQELVERDYSEISDISKRELFESQTLPFIKLVTHRNVLASLVVEQNVVAIYNCIWGPMGRRGEPFLHFLADIVQHKVENYTKSAASYLEILDPEGQLENSRAHLERLQRRLDIGKSLPTLFRSSKLASANQSPATFTITRAPPGGRHDNDHADICQIQIMPTYQEILSSQSEYLPLKDPAQWHIGGLAGLLDRNSRLLREDTVGQLRDVIHAELRSGSKGSQKSPLRGNVYKQVKLEGLKFDRFAGLQFRVQFAQPSNVQAIKKDCKKEWWELSKRLQPSALVCLIDSRGFAIFCTVADNLKCSKVKNNYEPNVRLKSTASLWENAKTASVNLELVEQTGTNWQYILDCHSAVKNGPSISLMEFTGILLPSFQPTLLALQKMQKAADLPMSEFLVPLGAGSSGGVVDVAPPAYATAASFSFDLHVPAPSLDPFLL</sequence>
<dbReference type="EMBL" id="NKHU02000518">
    <property type="protein sequence ID" value="RHZ43107.1"/>
    <property type="molecule type" value="Genomic_DNA"/>
</dbReference>
<dbReference type="OrthoDB" id="2423195at2759"/>
<dbReference type="AlphaFoldDB" id="A0A397FWY1"/>
<evidence type="ECO:0000313" key="3">
    <source>
        <dbReference type="Proteomes" id="UP000215305"/>
    </source>
</evidence>
<dbReference type="Proteomes" id="UP000215305">
    <property type="component" value="Unassembled WGS sequence"/>
</dbReference>
<organism evidence="2 3">
    <name type="scientific">Aspergillus thermomutatus</name>
    <name type="common">Neosartorya pseudofischeri</name>
    <dbReference type="NCBI Taxonomy" id="41047"/>
    <lineage>
        <taxon>Eukaryota</taxon>
        <taxon>Fungi</taxon>
        <taxon>Dikarya</taxon>
        <taxon>Ascomycota</taxon>
        <taxon>Pezizomycotina</taxon>
        <taxon>Eurotiomycetes</taxon>
        <taxon>Eurotiomycetidae</taxon>
        <taxon>Eurotiales</taxon>
        <taxon>Aspergillaceae</taxon>
        <taxon>Aspergillus</taxon>
        <taxon>Aspergillus subgen. Fumigati</taxon>
    </lineage>
</organism>
<feature type="domain" description="ZNFX1" evidence="1">
    <location>
        <begin position="336"/>
        <end position="423"/>
    </location>
</feature>
<reference evidence="2" key="1">
    <citation type="submission" date="2018-08" db="EMBL/GenBank/DDBJ databases">
        <title>Draft genome sequence of azole-resistant Aspergillus thermomutatus (Neosartorya pseudofischeri) strain HMR AF 39, isolated from a human nasal aspirate.</title>
        <authorList>
            <person name="Parent-Michaud M."/>
            <person name="Dufresne P.J."/>
            <person name="Fournier E."/>
            <person name="Martineau C."/>
            <person name="Moreira S."/>
            <person name="Perkins V."/>
            <person name="De Repentigny L."/>
            <person name="Dufresne S.F."/>
        </authorList>
    </citation>
    <scope>NUCLEOTIDE SEQUENCE [LARGE SCALE GENOMIC DNA]</scope>
    <source>
        <strain evidence="2">HMR AF 39</strain>
    </source>
</reference>
<proteinExistence type="predicted"/>
<dbReference type="RefSeq" id="XP_026609500.1">
    <property type="nucleotide sequence ID" value="XM_026754483.1"/>
</dbReference>
<comment type="caution">
    <text evidence="2">The sequence shown here is derived from an EMBL/GenBank/DDBJ whole genome shotgun (WGS) entry which is preliminary data.</text>
</comment>
<dbReference type="GeneID" id="38122838"/>
<accession>A0A397FWY1</accession>
<dbReference type="STRING" id="41047.A0A397FWY1"/>
<keyword evidence="3" id="KW-1185">Reference proteome</keyword>
<gene>
    <name evidence="2" type="ORF">CDV56_100864</name>
</gene>
<name>A0A397FWY1_ASPTH</name>
<evidence type="ECO:0000313" key="2">
    <source>
        <dbReference type="EMBL" id="RHZ43107.1"/>
    </source>
</evidence>
<evidence type="ECO:0000259" key="1">
    <source>
        <dbReference type="Pfam" id="PF25396"/>
    </source>
</evidence>
<protein>
    <recommendedName>
        <fullName evidence="1">ZNFX1 domain-containing protein</fullName>
    </recommendedName>
</protein>
<dbReference type="VEuPathDB" id="FungiDB:CDV56_100864"/>